<dbReference type="SUPFAM" id="SSF51735">
    <property type="entry name" value="NAD(P)-binding Rossmann-fold domains"/>
    <property type="match status" value="1"/>
</dbReference>
<evidence type="ECO:0008006" key="6">
    <source>
        <dbReference type="Google" id="ProtNLM"/>
    </source>
</evidence>
<evidence type="ECO:0000256" key="1">
    <source>
        <dbReference type="ARBA" id="ARBA00006484"/>
    </source>
</evidence>
<dbReference type="GO" id="GO:0016616">
    <property type="term" value="F:oxidoreductase activity, acting on the CH-OH group of donors, NAD or NADP as acceptor"/>
    <property type="evidence" value="ECO:0007669"/>
    <property type="project" value="TreeGrafter"/>
</dbReference>
<evidence type="ECO:0000256" key="3">
    <source>
        <dbReference type="RuleBase" id="RU000363"/>
    </source>
</evidence>
<dbReference type="InterPro" id="IPR002347">
    <property type="entry name" value="SDR_fam"/>
</dbReference>
<comment type="caution">
    <text evidence="4">The sequence shown here is derived from an EMBL/GenBank/DDBJ whole genome shotgun (WGS) entry which is preliminary data.</text>
</comment>
<evidence type="ECO:0000256" key="2">
    <source>
        <dbReference type="ARBA" id="ARBA00023002"/>
    </source>
</evidence>
<gene>
    <name evidence="4" type="ORF">R5R35_005771</name>
</gene>
<name>A0AAN9VY68_9ORTH</name>
<protein>
    <recommendedName>
        <fullName evidence="6">Alcohol dehydrogenase</fullName>
    </recommendedName>
</protein>
<comment type="similarity">
    <text evidence="1 3">Belongs to the short-chain dehydrogenases/reductases (SDR) family.</text>
</comment>
<keyword evidence="2" id="KW-0560">Oxidoreductase</keyword>
<sequence>MAVGGQVALVLGGASGIGLATAQELLRAGANVALGDVATAAGEAAAQQLQAEFGSARAAFVPVDVRDDEQVEAAFSTTKQHFKKLDIFVNSAGIAENRSWKLTADVDIMGAIRGTMLAWKHLGKHEGGTGGVVVNVASILGLSVLACAPIYCAAKHAMVGLGRSCGMPYHQQRTGVRVITMCPGFTMTPIWEPEKKPILISRTR</sequence>
<dbReference type="AlphaFoldDB" id="A0AAN9VY68"/>
<accession>A0AAN9VY68</accession>
<dbReference type="InterPro" id="IPR036291">
    <property type="entry name" value="NAD(P)-bd_dom_sf"/>
</dbReference>
<organism evidence="4 5">
    <name type="scientific">Gryllus longicercus</name>
    <dbReference type="NCBI Taxonomy" id="2509291"/>
    <lineage>
        <taxon>Eukaryota</taxon>
        <taxon>Metazoa</taxon>
        <taxon>Ecdysozoa</taxon>
        <taxon>Arthropoda</taxon>
        <taxon>Hexapoda</taxon>
        <taxon>Insecta</taxon>
        <taxon>Pterygota</taxon>
        <taxon>Neoptera</taxon>
        <taxon>Polyneoptera</taxon>
        <taxon>Orthoptera</taxon>
        <taxon>Ensifera</taxon>
        <taxon>Gryllidea</taxon>
        <taxon>Grylloidea</taxon>
        <taxon>Gryllidae</taxon>
        <taxon>Gryllinae</taxon>
        <taxon>Gryllus</taxon>
    </lineage>
</organism>
<dbReference type="Gene3D" id="3.40.50.720">
    <property type="entry name" value="NAD(P)-binding Rossmann-like Domain"/>
    <property type="match status" value="1"/>
</dbReference>
<dbReference type="Pfam" id="PF00106">
    <property type="entry name" value="adh_short"/>
    <property type="match status" value="1"/>
</dbReference>
<evidence type="ECO:0000313" key="4">
    <source>
        <dbReference type="EMBL" id="KAK7873784.1"/>
    </source>
</evidence>
<dbReference type="GO" id="GO:0005737">
    <property type="term" value="C:cytoplasm"/>
    <property type="evidence" value="ECO:0007669"/>
    <property type="project" value="TreeGrafter"/>
</dbReference>
<evidence type="ECO:0000313" key="5">
    <source>
        <dbReference type="Proteomes" id="UP001378592"/>
    </source>
</evidence>
<dbReference type="PRINTS" id="PR00080">
    <property type="entry name" value="SDRFAMILY"/>
</dbReference>
<reference evidence="4 5" key="1">
    <citation type="submission" date="2024-03" db="EMBL/GenBank/DDBJ databases">
        <title>The genome assembly and annotation of the cricket Gryllus longicercus Weissman &amp; Gray.</title>
        <authorList>
            <person name="Szrajer S."/>
            <person name="Gray D."/>
            <person name="Ylla G."/>
        </authorList>
    </citation>
    <scope>NUCLEOTIDE SEQUENCE [LARGE SCALE GENOMIC DNA]</scope>
    <source>
        <strain evidence="4">DAG 2021-001</strain>
        <tissue evidence="4">Whole body minus gut</tissue>
    </source>
</reference>
<dbReference type="PANTHER" id="PTHR44229">
    <property type="entry name" value="15-HYDROXYPROSTAGLANDIN DEHYDROGENASE [NAD(+)]"/>
    <property type="match status" value="1"/>
</dbReference>
<keyword evidence="5" id="KW-1185">Reference proteome</keyword>
<dbReference type="Proteomes" id="UP001378592">
    <property type="component" value="Unassembled WGS sequence"/>
</dbReference>
<dbReference type="PANTHER" id="PTHR44229:SF8">
    <property type="entry name" value="ALCOHOL DEHYDROGENASE-RELATED"/>
    <property type="match status" value="1"/>
</dbReference>
<dbReference type="PRINTS" id="PR00081">
    <property type="entry name" value="GDHRDH"/>
</dbReference>
<dbReference type="EMBL" id="JAZDUA010000009">
    <property type="protein sequence ID" value="KAK7873784.1"/>
    <property type="molecule type" value="Genomic_DNA"/>
</dbReference>
<proteinExistence type="inferred from homology"/>